<evidence type="ECO:0000313" key="3">
    <source>
        <dbReference type="Proteomes" id="UP000192761"/>
    </source>
</evidence>
<dbReference type="AlphaFoldDB" id="A0A1W1X8X6"/>
<dbReference type="InterPro" id="IPR024072">
    <property type="entry name" value="DHFR-like_dom_sf"/>
</dbReference>
<dbReference type="STRING" id="1121001.SAMN02745857_00895"/>
<reference evidence="2 3" key="1">
    <citation type="submission" date="2017-04" db="EMBL/GenBank/DDBJ databases">
        <authorList>
            <person name="Afonso C.L."/>
            <person name="Miller P.J."/>
            <person name="Scott M.A."/>
            <person name="Spackman E."/>
            <person name="Goraichik I."/>
            <person name="Dimitrov K.M."/>
            <person name="Suarez D.L."/>
            <person name="Swayne D.E."/>
        </authorList>
    </citation>
    <scope>NUCLEOTIDE SEQUENCE [LARGE SCALE GENOMIC DNA]</scope>
    <source>
        <strain evidence="2 3">DSM 23236</strain>
    </source>
</reference>
<dbReference type="Gene3D" id="3.40.430.10">
    <property type="entry name" value="Dihydrofolate Reductase, subunit A"/>
    <property type="match status" value="1"/>
</dbReference>
<gene>
    <name evidence="2" type="ORF">SAMN02745857_00895</name>
</gene>
<evidence type="ECO:0000259" key="1">
    <source>
        <dbReference type="Pfam" id="PF01872"/>
    </source>
</evidence>
<dbReference type="Proteomes" id="UP000192761">
    <property type="component" value="Unassembled WGS sequence"/>
</dbReference>
<dbReference type="InterPro" id="IPR002734">
    <property type="entry name" value="RibDG_C"/>
</dbReference>
<dbReference type="GO" id="GO:0009231">
    <property type="term" value="P:riboflavin biosynthetic process"/>
    <property type="evidence" value="ECO:0007669"/>
    <property type="project" value="InterPro"/>
</dbReference>
<proteinExistence type="predicted"/>
<evidence type="ECO:0000313" key="2">
    <source>
        <dbReference type="EMBL" id="SMC20290.1"/>
    </source>
</evidence>
<dbReference type="RefSeq" id="WP_084089343.1">
    <property type="nucleotide sequence ID" value="NZ_FWXD01000004.1"/>
</dbReference>
<accession>A0A1W1X8X6</accession>
<dbReference type="EMBL" id="FWXD01000004">
    <property type="protein sequence ID" value="SMC20290.1"/>
    <property type="molecule type" value="Genomic_DNA"/>
</dbReference>
<sequence length="195" mass="21260">MHKLILQMQMSADGRVATQRPINWTLWGWGDHWPWDAALRADFNATFARASAILLSRAMAAEGYLDHWRGMAERHRGNADYAFASRIGTLPKRVYGRTPVNGEWPNTRSAHGPLHEVIARLKQDGDGDLLCFGGASFASALAATGLIDEFQFYLNPSAIGPGSSPFDAMPHGKALTLLSSCAYACGIVVNRYAPA</sequence>
<dbReference type="OrthoDB" id="9782335at2"/>
<organism evidence="2 3">
    <name type="scientific">Andreprevotia lacus DSM 23236</name>
    <dbReference type="NCBI Taxonomy" id="1121001"/>
    <lineage>
        <taxon>Bacteria</taxon>
        <taxon>Pseudomonadati</taxon>
        <taxon>Pseudomonadota</taxon>
        <taxon>Betaproteobacteria</taxon>
        <taxon>Neisseriales</taxon>
        <taxon>Chitinibacteraceae</taxon>
        <taxon>Andreprevotia</taxon>
    </lineage>
</organism>
<protein>
    <submittedName>
        <fullName evidence="2">Dihydrofolate reductase</fullName>
    </submittedName>
</protein>
<keyword evidence="3" id="KW-1185">Reference proteome</keyword>
<dbReference type="Pfam" id="PF01872">
    <property type="entry name" value="RibD_C"/>
    <property type="match status" value="1"/>
</dbReference>
<dbReference type="SUPFAM" id="SSF53597">
    <property type="entry name" value="Dihydrofolate reductase-like"/>
    <property type="match status" value="1"/>
</dbReference>
<name>A0A1W1X8X6_9NEIS</name>
<feature type="domain" description="Bacterial bifunctional deaminase-reductase C-terminal" evidence="1">
    <location>
        <begin position="3"/>
        <end position="189"/>
    </location>
</feature>
<dbReference type="GO" id="GO:0008703">
    <property type="term" value="F:5-amino-6-(5-phosphoribosylamino)uracil reductase activity"/>
    <property type="evidence" value="ECO:0007669"/>
    <property type="project" value="InterPro"/>
</dbReference>